<reference evidence="19" key="3">
    <citation type="journal article" date="2009" name="J. Infect. Dis.">
        <title>Emerging role of the interleukin-8 cleaving enzyme SpyCEP in clinical Streptococcus pyogenes infection.</title>
        <authorList>
            <person name="Turner C.E."/>
            <person name="Kurupati P."/>
            <person name="Jones M.D."/>
            <person name="Edwards R.J."/>
            <person name="Sriskandan S."/>
        </authorList>
    </citation>
    <scope>NUCLEOTIDE SEQUENCE</scope>
    <source>
        <strain evidence="18">H347</strain>
        <strain evidence="19">H353</strain>
    </source>
</reference>
<evidence type="ECO:0000256" key="6">
    <source>
        <dbReference type="ARBA" id="ARBA00022737"/>
    </source>
</evidence>
<evidence type="ECO:0000256" key="4">
    <source>
        <dbReference type="ARBA" id="ARBA00022670"/>
    </source>
</evidence>
<dbReference type="PROSITE" id="PS00137">
    <property type="entry name" value="SUBTILASE_HIS"/>
    <property type="match status" value="1"/>
</dbReference>
<dbReference type="PROSITE" id="PS00138">
    <property type="entry name" value="SUBTILASE_SER"/>
    <property type="match status" value="1"/>
</dbReference>
<dbReference type="InterPro" id="IPR034216">
    <property type="entry name" value="C5a_Peptidase"/>
</dbReference>
<gene>
    <name evidence="19" type="primary">cepA</name>
</gene>
<dbReference type="Pfam" id="PF00082">
    <property type="entry name" value="Peptidase_S8"/>
    <property type="match status" value="1"/>
</dbReference>
<feature type="active site" description="Charge relay system" evidence="9 10">
    <location>
        <position position="153"/>
    </location>
</feature>
<feature type="domain" description="C5a peptidase/Subtilisin-like protease SBT2-like Fn3-like" evidence="17">
    <location>
        <begin position="703"/>
        <end position="816"/>
    </location>
</feature>
<accession>Q202A1</accession>
<dbReference type="RefSeq" id="WP_094751256.1">
    <property type="nucleotide sequence ID" value="NZ_CAAISD010000002.1"/>
</dbReference>
<feature type="compositionally biased region" description="Polar residues" evidence="12">
    <location>
        <begin position="107"/>
        <end position="119"/>
    </location>
</feature>
<feature type="active site" description="Charge relay system" evidence="9 10">
    <location>
        <position position="281"/>
    </location>
</feature>
<dbReference type="GO" id="GO:0004252">
    <property type="term" value="F:serine-type endopeptidase activity"/>
    <property type="evidence" value="ECO:0007669"/>
    <property type="project" value="UniProtKB-UniRule"/>
</dbReference>
<organism evidence="19">
    <name type="scientific">Streptococcus pyogenes</name>
    <dbReference type="NCBI Taxonomy" id="1314"/>
    <lineage>
        <taxon>Bacteria</taxon>
        <taxon>Bacillati</taxon>
        <taxon>Bacillota</taxon>
        <taxon>Bacilli</taxon>
        <taxon>Lactobacillales</taxon>
        <taxon>Streptococcaceae</taxon>
        <taxon>Streptococcus</taxon>
    </lineage>
</organism>
<evidence type="ECO:0000256" key="5">
    <source>
        <dbReference type="ARBA" id="ARBA00022729"/>
    </source>
</evidence>
<dbReference type="PROSITE" id="PS51892">
    <property type="entry name" value="SUBTILASE"/>
    <property type="match status" value="1"/>
</dbReference>
<dbReference type="InterPro" id="IPR003137">
    <property type="entry name" value="PA_domain"/>
</dbReference>
<feature type="chain" id="PRO_5038330318" evidence="13">
    <location>
        <begin position="36"/>
        <end position="1649"/>
    </location>
</feature>
<dbReference type="CDD" id="cd07475">
    <property type="entry name" value="Peptidases_S8_C5a_Peptidase"/>
    <property type="match status" value="1"/>
</dbReference>
<dbReference type="InterPro" id="IPR000209">
    <property type="entry name" value="Peptidase_S8/S53_dom"/>
</dbReference>
<keyword evidence="5 13" id="KW-0732">Signal</keyword>
<feature type="signal peptide" evidence="13">
    <location>
        <begin position="1"/>
        <end position="35"/>
    </location>
</feature>
<feature type="domain" description="Peptidase S8/S53" evidence="14">
    <location>
        <begin position="144"/>
        <end position="680"/>
    </location>
</feature>
<dbReference type="NCBIfam" id="TIGR01168">
    <property type="entry name" value="YSIRK_signal"/>
    <property type="match status" value="1"/>
</dbReference>
<keyword evidence="4 10" id="KW-0645">Protease</keyword>
<evidence type="ECO:0000259" key="17">
    <source>
        <dbReference type="Pfam" id="PF06280"/>
    </source>
</evidence>
<evidence type="ECO:0000313" key="19">
    <source>
        <dbReference type="EMBL" id="ABD72248.1"/>
    </source>
</evidence>
<keyword evidence="19" id="KW-0946">Virion</keyword>
<evidence type="ECO:0000256" key="12">
    <source>
        <dbReference type="SAM" id="MobiDB-lite"/>
    </source>
</evidence>
<dbReference type="EMBL" id="DQ413041">
    <property type="protein sequence ID" value="ABD72248.1"/>
    <property type="molecule type" value="Genomic_DNA"/>
</dbReference>
<evidence type="ECO:0000256" key="7">
    <source>
        <dbReference type="ARBA" id="ARBA00022801"/>
    </source>
</evidence>
<evidence type="ECO:0000256" key="8">
    <source>
        <dbReference type="ARBA" id="ARBA00022825"/>
    </source>
</evidence>
<sequence>MEKKQRFSLRKYKSGTFSVLIGSVFLMMMMTTTVAADELTTTSEPTITNHAQQQAQHLTNTELSSAESKPQDTSQITPKTNREKEQSQDLVSEPTTTELADTDAASMANTGPDATQKSASLPPVNTDVHDWVKTKGAWGKGYKGQGKVVAVIDTGIDPAHQSMRISDVSTAKVKSKEDMLARQKAAGINYGSWINDKVVFAHNYVENSDNIKENQFEDFDEDWENFEFDADAEPKAIKKHKIYRPQSTQAPKETVIKTEETDGSHDIDWTQTDDDTKYESHGMHVTGIVAGNSKEAAATGERFLGIAPEAQVMFMRVFANDVMGSAESLFIKAIEDAVALGADVINLSLGTANGAQLSGSKPLMEAIEKAKKAGVSVVVAAGNERVYGSDHDDPLATNPDYGLVGSPSTGRTPTSVAAINSKWVIQRLMTVKELENRADLNHGKAIYSESVDFKNIKDSLGYDKSHQFAYVKESTDAGYNAQDVKGKIALIERDPNKTYDEMIALAKKHGALGVLIFNNKPGQSNRSMRLTANGMGIPSAFISHEFGKAMSQLNGNGTGSLEFDSVVSKAPSQKGNEMNHFSNWGLTSDGYLKPDITAPGGDIYSTYNDNHYGSQTGTSMASPQIAGASLLVKQYLEKTQPNLPKEKIADIVKNLLMSNAQIHVNPETKTTTSPRQQGAGLLNIDGAVTSGLYVTGKDNYGSISLGNITDTMTFDVTVHNLSNKDKTLRYDTELLTDHVDPQKGRFTLTSRSLKTYQGGEVTVPANGKVTVRVTMDVSQFTKELTKQMPNGYYLEGFVRFRDSQDDQLNRVNIPFVGFKGQFENLAVAEESIYRLKSQGKTGFYFDESGPKDDIYVGKHFTGLVTLGSETNVSTKTISDNGLHTLGTFKNADGKFILEKNAQGNPVLAISPNGDNNQDFAAFKGVFLRKYQGLKASVYHASDKEHKNPLWVSPESFKGDKNFNSDIRFAKSTTLLGTAFSGKSLTGAELPDGYYHYVVSYYPDVVGAKRQEMTFDMILDRQKPVLSQATFDPETNRFKPEPLKDRGLAGVRKDSVFYLERKDNKPYTVTINDSYKYVSVEDNKTFVERQADGSFILPLDKAKLGDFYYMVEDFAGNVAIAKLGDHLPQTLGKTPIKLKLTDGNYQTKETLKDNLEMTQSDTGLVTNQAQLAVVHRNQPESQLTKMNQDFFISPNEDGNKDFVAFKGLKNNVYNDLTVNVYAKDDHQKQTPIWSSQAGASASAIESTAWYGITARGSKVMPGDYQYVVTYRDEHGKVHQKQYTISVNDKKPMITQGRFDTINGVDHFTPDKTKALGSSGIVREEVFYLAKKNGRKFDVTEGKDGITVSDNKVYIPKNPDGSYTISKRDGVTLSDYYYLVEDRAGNVSFATLRDLKAVGKDKAVVNFGLDLPVPEDKQIVNFTYLVRDADGKPIENLEYYNNSGNSLILPYGKYTVELLTYDTNAAKLESDKIVSFTLSADNNFQQVTFKMTMLATSQITAHFDHLLPEGSRVSLKTAQGQLIPLEQSLYVPKAYGKTVQEGTYEVVVSLPKGYRIEGNTKVNALPNEVHELSLRLVKVGDASDSTGDHKVMSKNNSQALTASATPTKTTTSATAKALPSAGEKMGLKLRIVGLVLLGLTCVFSRKKSTKD</sequence>
<feature type="compositionally biased region" description="Polar residues" evidence="12">
    <location>
        <begin position="50"/>
        <end position="79"/>
    </location>
</feature>
<proteinExistence type="inferred from homology"/>
<keyword evidence="6" id="KW-0677">Repeat</keyword>
<evidence type="ECO:0000259" key="14">
    <source>
        <dbReference type="Pfam" id="PF00082"/>
    </source>
</evidence>
<dbReference type="InterPro" id="IPR005877">
    <property type="entry name" value="YSIRK_signal_dom"/>
</dbReference>
<feature type="region of interest" description="Disordered" evidence="12">
    <location>
        <begin position="1582"/>
        <end position="1609"/>
    </location>
</feature>
<evidence type="ECO:0000256" key="13">
    <source>
        <dbReference type="SAM" id="SignalP"/>
    </source>
</evidence>
<dbReference type="SUPFAM" id="SSF52743">
    <property type="entry name" value="Subtilisin-like"/>
    <property type="match status" value="1"/>
</dbReference>
<dbReference type="Pfam" id="PF04650">
    <property type="entry name" value="YSIRK_signal"/>
    <property type="match status" value="1"/>
</dbReference>
<dbReference type="SUPFAM" id="SSF52025">
    <property type="entry name" value="PA domain"/>
    <property type="match status" value="1"/>
</dbReference>
<keyword evidence="7 10" id="KW-0378">Hydrolase</keyword>
<feature type="domain" description="PA" evidence="15">
    <location>
        <begin position="476"/>
        <end position="549"/>
    </location>
</feature>
<dbReference type="PRINTS" id="PR00723">
    <property type="entry name" value="SUBTILISIN"/>
</dbReference>
<feature type="compositionally biased region" description="Low complexity" evidence="12">
    <location>
        <begin position="1597"/>
        <end position="1609"/>
    </location>
</feature>
<dbReference type="InterPro" id="IPR022398">
    <property type="entry name" value="Peptidase_S8_His-AS"/>
</dbReference>
<dbReference type="InterPro" id="IPR023828">
    <property type="entry name" value="Peptidase_S8_Ser-AS"/>
</dbReference>
<dbReference type="PANTHER" id="PTHR43806">
    <property type="entry name" value="PEPTIDASE S8"/>
    <property type="match status" value="1"/>
</dbReference>
<dbReference type="PROSITE" id="PS00136">
    <property type="entry name" value="SUBTILASE_ASP"/>
    <property type="match status" value="1"/>
</dbReference>
<dbReference type="Gene3D" id="2.60.40.1710">
    <property type="entry name" value="Subtilisin-like superfamily"/>
    <property type="match status" value="1"/>
</dbReference>
<evidence type="ECO:0000259" key="16">
    <source>
        <dbReference type="Pfam" id="PF04650"/>
    </source>
</evidence>
<dbReference type="Gene3D" id="3.40.50.200">
    <property type="entry name" value="Peptidase S8/S53 domain"/>
    <property type="match status" value="1"/>
</dbReference>
<evidence type="ECO:0000256" key="9">
    <source>
        <dbReference type="PIRSR" id="PIRSR615500-1"/>
    </source>
</evidence>
<dbReference type="InterPro" id="IPR013783">
    <property type="entry name" value="Ig-like_fold"/>
</dbReference>
<reference evidence="19" key="1">
    <citation type="journal article" date="2005" name="J. Infect. Dis.">
        <title>Specific C-terminal cleavage and inactivation of interleukin-8 by invasive disease isolates of Streptococcus pyogenes.</title>
        <authorList>
            <person name="Edwards R.J."/>
            <person name="Taylor G.W."/>
            <person name="Ferguson M."/>
            <person name="Murray S."/>
            <person name="Rendell N."/>
            <person name="Wrigley A."/>
            <person name="Bai Z."/>
            <person name="Boyle J."/>
            <person name="Finney S.J."/>
            <person name="Jones A."/>
            <person name="Russell H.H."/>
            <person name="Turner C."/>
            <person name="Cohen J."/>
            <person name="Faulkner L."/>
            <person name="Sriskandan S."/>
        </authorList>
    </citation>
    <scope>NUCLEOTIDE SEQUENCE</scope>
    <source>
        <strain evidence="18">H347</strain>
        <strain evidence="19">H353</strain>
    </source>
</reference>
<dbReference type="InterPro" id="IPR046450">
    <property type="entry name" value="PA_dom_sf"/>
</dbReference>
<dbReference type="InterPro" id="IPR010435">
    <property type="entry name" value="C5a/SBT2-like_Fn3"/>
</dbReference>
<evidence type="ECO:0000313" key="18">
    <source>
        <dbReference type="EMBL" id="ABD72246.1"/>
    </source>
</evidence>
<evidence type="ECO:0000256" key="2">
    <source>
        <dbReference type="ARBA" id="ARBA00022512"/>
    </source>
</evidence>
<name>Q202A1_STRPY</name>
<protein>
    <submittedName>
        <fullName evidence="19">Cell envelope proteinase A</fullName>
    </submittedName>
</protein>
<dbReference type="InterPro" id="IPR036852">
    <property type="entry name" value="Peptidase_S8/S53_dom_sf"/>
</dbReference>
<keyword evidence="3" id="KW-0964">Secreted</keyword>
<dbReference type="InterPro" id="IPR015500">
    <property type="entry name" value="Peptidase_S8_subtilisin-rel"/>
</dbReference>
<feature type="region of interest" description="Disordered" evidence="12">
    <location>
        <begin position="50"/>
        <end position="127"/>
    </location>
</feature>
<reference evidence="19" key="2">
    <citation type="submission" date="2008-05" db="EMBL/GenBank/DDBJ databases">
        <authorList>
            <person name="Turner C."/>
            <person name="Jones M.D."/>
            <person name="Sriskandan S."/>
        </authorList>
    </citation>
    <scope>NUCLEOTIDE SEQUENCE</scope>
    <source>
        <strain evidence="18">H347</strain>
        <strain evidence="19">H353</strain>
    </source>
</reference>
<dbReference type="GO" id="GO:0016020">
    <property type="term" value="C:membrane"/>
    <property type="evidence" value="ECO:0007669"/>
    <property type="project" value="InterPro"/>
</dbReference>
<dbReference type="Pfam" id="PF02225">
    <property type="entry name" value="PA"/>
    <property type="match status" value="1"/>
</dbReference>
<comment type="similarity">
    <text evidence="1 10 11">Belongs to the peptidase S8 family.</text>
</comment>
<feature type="compositionally biased region" description="Polar residues" evidence="12">
    <location>
        <begin position="88"/>
        <end position="99"/>
    </location>
</feature>
<dbReference type="PANTHER" id="PTHR43806:SF11">
    <property type="entry name" value="CEREVISIN-RELATED"/>
    <property type="match status" value="1"/>
</dbReference>
<dbReference type="Gene3D" id="2.60.40.10">
    <property type="entry name" value="Immunoglobulins"/>
    <property type="match status" value="2"/>
</dbReference>
<keyword evidence="2" id="KW-0134">Cell wall</keyword>
<dbReference type="InterPro" id="IPR023827">
    <property type="entry name" value="Peptidase_S8_Asp-AS"/>
</dbReference>
<dbReference type="Pfam" id="PF06280">
    <property type="entry name" value="fn3_5"/>
    <property type="match status" value="1"/>
</dbReference>
<evidence type="ECO:0000256" key="10">
    <source>
        <dbReference type="PROSITE-ProRule" id="PRU01240"/>
    </source>
</evidence>
<evidence type="ECO:0000256" key="1">
    <source>
        <dbReference type="ARBA" id="ARBA00011073"/>
    </source>
</evidence>
<dbReference type="GO" id="GO:0006508">
    <property type="term" value="P:proteolysis"/>
    <property type="evidence" value="ECO:0007669"/>
    <property type="project" value="UniProtKB-KW"/>
</dbReference>
<keyword evidence="19" id="KW-0261">Viral envelope protein</keyword>
<evidence type="ECO:0000259" key="15">
    <source>
        <dbReference type="Pfam" id="PF02225"/>
    </source>
</evidence>
<feature type="domain" description="YSIRK Gram-positive signal peptide" evidence="16">
    <location>
        <begin position="2"/>
        <end position="27"/>
    </location>
</feature>
<evidence type="ECO:0000256" key="11">
    <source>
        <dbReference type="RuleBase" id="RU003355"/>
    </source>
</evidence>
<feature type="active site" description="Charge relay system" evidence="9 10">
    <location>
        <position position="619"/>
    </location>
</feature>
<dbReference type="CDD" id="cd02133">
    <property type="entry name" value="PA_C5a_like"/>
    <property type="match status" value="1"/>
</dbReference>
<evidence type="ECO:0000256" key="3">
    <source>
        <dbReference type="ARBA" id="ARBA00022525"/>
    </source>
</evidence>
<dbReference type="EMBL" id="DQ413039">
    <property type="protein sequence ID" value="ABD72246.1"/>
    <property type="molecule type" value="Genomic_DNA"/>
</dbReference>
<keyword evidence="8 10" id="KW-0720">Serine protease</keyword>
<dbReference type="MEROPS" id="S08.027"/>
<dbReference type="InterPro" id="IPR050131">
    <property type="entry name" value="Peptidase_S8_subtilisin-like"/>
</dbReference>
<dbReference type="Gene3D" id="3.50.30.30">
    <property type="match status" value="1"/>
</dbReference>